<protein>
    <submittedName>
        <fullName evidence="2">Aminodeoxychorismate synthase component I</fullName>
        <ecNumber evidence="2">2.6.1.85</ecNumber>
    </submittedName>
</protein>
<name>A0A7C9BBL5_9BACT</name>
<dbReference type="InterPro" id="IPR005801">
    <property type="entry name" value="ADC_synthase"/>
</dbReference>
<evidence type="ECO:0000313" key="2">
    <source>
        <dbReference type="EMBL" id="MPR33456.1"/>
    </source>
</evidence>
<sequence>MLHPNDLFVKCLNDWGRKGTPFVFLIDFLGKEPRAWRLNEADPAELRFDLNGITNEAPLVSSSEVPPYYFHKNPISLDQYRSRFEQVVKNIQRGNSFLVNLSAPTPIETNLSLSEIYQHSRAPYRFWLRDRFVCFSPEIFVRIQKNRIASFPMKGTISAEVPQAERIILVDAKEAAEHATIVDLIRNDLSRVADKVWVERYRYLDRIATNQGTLLQVSSEIAGLLPDDFAGAYGDLLLKLLPAGSISGAPKPATLKIIREAEGYERGYYTGVMGAFDGEVFESAVMIRYIEQQRDGLVFKSGGGITARSRTETEYQEMIDKVYLPFAHEPTYPVLRDDLRAAAPVQ</sequence>
<gene>
    <name evidence="2" type="ORF">GBK04_08785</name>
</gene>
<dbReference type="PANTHER" id="PTHR11236">
    <property type="entry name" value="AMINOBENZOATE/ANTHRANILATE SYNTHASE"/>
    <property type="match status" value="1"/>
</dbReference>
<feature type="domain" description="Chorismate-utilising enzyme C-terminal" evidence="1">
    <location>
        <begin position="78"/>
        <end position="321"/>
    </location>
</feature>
<proteinExistence type="predicted"/>
<evidence type="ECO:0000313" key="3">
    <source>
        <dbReference type="Proteomes" id="UP000479293"/>
    </source>
</evidence>
<dbReference type="Proteomes" id="UP000479293">
    <property type="component" value="Unassembled WGS sequence"/>
</dbReference>
<dbReference type="Pfam" id="PF00425">
    <property type="entry name" value="Chorismate_bind"/>
    <property type="match status" value="1"/>
</dbReference>
<dbReference type="NCBIfam" id="NF005486">
    <property type="entry name" value="PRK07093.1"/>
    <property type="match status" value="1"/>
</dbReference>
<reference evidence="2 3" key="1">
    <citation type="submission" date="2019-10" db="EMBL/GenBank/DDBJ databases">
        <title>Draft Genome Sequence of Cytophagaceae sp. SJW1-29.</title>
        <authorList>
            <person name="Choi A."/>
        </authorList>
    </citation>
    <scope>NUCLEOTIDE SEQUENCE [LARGE SCALE GENOMIC DNA]</scope>
    <source>
        <strain evidence="2 3">SJW1-29</strain>
    </source>
</reference>
<keyword evidence="3" id="KW-1185">Reference proteome</keyword>
<dbReference type="AlphaFoldDB" id="A0A7C9BBL5"/>
<dbReference type="PANTHER" id="PTHR11236:SF50">
    <property type="entry name" value="AMINODEOXYCHORISMATE SYNTHASE COMPONENT 1"/>
    <property type="match status" value="1"/>
</dbReference>
<evidence type="ECO:0000259" key="1">
    <source>
        <dbReference type="Pfam" id="PF00425"/>
    </source>
</evidence>
<keyword evidence="2" id="KW-0032">Aminotransferase</keyword>
<keyword evidence="2" id="KW-0808">Transferase</keyword>
<dbReference type="GO" id="GO:0000162">
    <property type="term" value="P:L-tryptophan biosynthetic process"/>
    <property type="evidence" value="ECO:0007669"/>
    <property type="project" value="TreeGrafter"/>
</dbReference>
<dbReference type="GO" id="GO:0046820">
    <property type="term" value="F:4-amino-4-deoxychorismate synthase activity"/>
    <property type="evidence" value="ECO:0007669"/>
    <property type="project" value="UniProtKB-EC"/>
</dbReference>
<dbReference type="SUPFAM" id="SSF56322">
    <property type="entry name" value="ADC synthase"/>
    <property type="match status" value="1"/>
</dbReference>
<dbReference type="EMBL" id="WHLY01000002">
    <property type="protein sequence ID" value="MPR33456.1"/>
    <property type="molecule type" value="Genomic_DNA"/>
</dbReference>
<dbReference type="Gene3D" id="3.60.120.10">
    <property type="entry name" value="Anthranilate synthase"/>
    <property type="match status" value="1"/>
</dbReference>
<dbReference type="InterPro" id="IPR015890">
    <property type="entry name" value="Chorismate_C"/>
</dbReference>
<dbReference type="InterPro" id="IPR019999">
    <property type="entry name" value="Anth_synth_I-like"/>
</dbReference>
<accession>A0A7C9BBL5</accession>
<comment type="caution">
    <text evidence="2">The sequence shown here is derived from an EMBL/GenBank/DDBJ whole genome shotgun (WGS) entry which is preliminary data.</text>
</comment>
<dbReference type="EC" id="2.6.1.85" evidence="2"/>
<organism evidence="2 3">
    <name type="scientific">Salmonirosea aquatica</name>
    <dbReference type="NCBI Taxonomy" id="2654236"/>
    <lineage>
        <taxon>Bacteria</taxon>
        <taxon>Pseudomonadati</taxon>
        <taxon>Bacteroidota</taxon>
        <taxon>Cytophagia</taxon>
        <taxon>Cytophagales</taxon>
        <taxon>Spirosomataceae</taxon>
        <taxon>Salmonirosea</taxon>
    </lineage>
</organism>
<dbReference type="PRINTS" id="PR00095">
    <property type="entry name" value="ANTSNTHASEI"/>
</dbReference>